<dbReference type="GO" id="GO:0005044">
    <property type="term" value="F:scavenger receptor activity"/>
    <property type="evidence" value="ECO:0007669"/>
    <property type="project" value="InterPro"/>
</dbReference>
<evidence type="ECO:0000256" key="1">
    <source>
        <dbReference type="ARBA" id="ARBA00022536"/>
    </source>
</evidence>
<dbReference type="SMART" id="SM00181">
    <property type="entry name" value="EGF"/>
    <property type="match status" value="7"/>
</dbReference>
<feature type="domain" description="EGF-like" evidence="3">
    <location>
        <begin position="1063"/>
        <end position="1099"/>
    </location>
</feature>
<protein>
    <recommendedName>
        <fullName evidence="3">EGF-like domain-containing protein</fullName>
    </recommendedName>
</protein>
<dbReference type="STRING" id="1094619.G4YGE8"/>
<dbReference type="KEGG" id="psoj:PHYSODRAFT_309639"/>
<keyword evidence="2" id="KW-0732">Signal</keyword>
<dbReference type="PANTHER" id="PTHR24043">
    <property type="entry name" value="SCAVENGER RECEPTOR CLASS F"/>
    <property type="match status" value="1"/>
</dbReference>
<dbReference type="InterPro" id="IPR000742">
    <property type="entry name" value="EGF"/>
</dbReference>
<reference evidence="4 5" key="1">
    <citation type="journal article" date="2006" name="Science">
        <title>Phytophthora genome sequences uncover evolutionary origins and mechanisms of pathogenesis.</title>
        <authorList>
            <person name="Tyler B.M."/>
            <person name="Tripathy S."/>
            <person name="Zhang X."/>
            <person name="Dehal P."/>
            <person name="Jiang R.H."/>
            <person name="Aerts A."/>
            <person name="Arredondo F.D."/>
            <person name="Baxter L."/>
            <person name="Bensasson D."/>
            <person name="Beynon J.L."/>
            <person name="Chapman J."/>
            <person name="Damasceno C.M."/>
            <person name="Dorrance A.E."/>
            <person name="Dou D."/>
            <person name="Dickerman A.W."/>
            <person name="Dubchak I.L."/>
            <person name="Garbelotto M."/>
            <person name="Gijzen M."/>
            <person name="Gordon S.G."/>
            <person name="Govers F."/>
            <person name="Grunwald N.J."/>
            <person name="Huang W."/>
            <person name="Ivors K.L."/>
            <person name="Jones R.W."/>
            <person name="Kamoun S."/>
            <person name="Krampis K."/>
            <person name="Lamour K.H."/>
            <person name="Lee M.K."/>
            <person name="McDonald W.H."/>
            <person name="Medina M."/>
            <person name="Meijer H.J."/>
            <person name="Nordberg E.K."/>
            <person name="Maclean D.J."/>
            <person name="Ospina-Giraldo M.D."/>
            <person name="Morris P.F."/>
            <person name="Phuntumart V."/>
            <person name="Putnam N.H."/>
            <person name="Rash S."/>
            <person name="Rose J.K."/>
            <person name="Sakihama Y."/>
            <person name="Salamov A.A."/>
            <person name="Savidor A."/>
            <person name="Scheuring C.F."/>
            <person name="Smith B.M."/>
            <person name="Sobral B.W."/>
            <person name="Terry A."/>
            <person name="Torto-Alalibo T.A."/>
            <person name="Win J."/>
            <person name="Xu Z."/>
            <person name="Zhang H."/>
            <person name="Grigoriev I.V."/>
            <person name="Rokhsar D.S."/>
            <person name="Boore J.L."/>
        </authorList>
    </citation>
    <scope>NUCLEOTIDE SEQUENCE [LARGE SCALE GENOMIC DNA]</scope>
    <source>
        <strain evidence="4 5">P6497</strain>
    </source>
</reference>
<dbReference type="RefSeq" id="XP_009516336.1">
    <property type="nucleotide sequence ID" value="XM_009518041.1"/>
</dbReference>
<feature type="chain" id="PRO_5003471162" description="EGF-like domain-containing protein" evidence="2">
    <location>
        <begin position="18"/>
        <end position="1249"/>
    </location>
</feature>
<evidence type="ECO:0000259" key="3">
    <source>
        <dbReference type="SMART" id="SM00181"/>
    </source>
</evidence>
<proteinExistence type="predicted"/>
<feature type="domain" description="EGF-like" evidence="3">
    <location>
        <begin position="873"/>
        <end position="909"/>
    </location>
</feature>
<feature type="domain" description="EGF-like" evidence="3">
    <location>
        <begin position="796"/>
        <end position="832"/>
    </location>
</feature>
<dbReference type="Proteomes" id="UP000002640">
    <property type="component" value="Unassembled WGS sequence"/>
</dbReference>
<organism evidence="4 5">
    <name type="scientific">Phytophthora sojae (strain P6497)</name>
    <name type="common">Soybean stem and root rot agent</name>
    <name type="synonym">Phytophthora megasperma f. sp. glycines</name>
    <dbReference type="NCBI Taxonomy" id="1094619"/>
    <lineage>
        <taxon>Eukaryota</taxon>
        <taxon>Sar</taxon>
        <taxon>Stramenopiles</taxon>
        <taxon>Oomycota</taxon>
        <taxon>Peronosporomycetes</taxon>
        <taxon>Peronosporales</taxon>
        <taxon>Peronosporaceae</taxon>
        <taxon>Phytophthora</taxon>
    </lineage>
</organism>
<gene>
    <name evidence="4" type="ORF">PHYSODRAFT_309639</name>
</gene>
<keyword evidence="5" id="KW-1185">Reference proteome</keyword>
<feature type="domain" description="EGF-like" evidence="3">
    <location>
        <begin position="1127"/>
        <end position="1167"/>
    </location>
</feature>
<evidence type="ECO:0000313" key="4">
    <source>
        <dbReference type="EMBL" id="EGZ29061.1"/>
    </source>
</evidence>
<dbReference type="GeneID" id="20643170"/>
<dbReference type="OMA" id="VNTPIEC"/>
<dbReference type="EMBL" id="JH159151">
    <property type="protein sequence ID" value="EGZ29061.1"/>
    <property type="molecule type" value="Genomic_DNA"/>
</dbReference>
<dbReference type="AlphaFoldDB" id="G4YGE8"/>
<dbReference type="InParanoid" id="G4YGE8"/>
<evidence type="ECO:0000313" key="5">
    <source>
        <dbReference type="Proteomes" id="UP000002640"/>
    </source>
</evidence>
<keyword evidence="1" id="KW-0245">EGF-like domain</keyword>
<feature type="domain" description="EGF-like" evidence="3">
    <location>
        <begin position="1206"/>
        <end position="1241"/>
    </location>
</feature>
<name>G4YGE8_PHYSP</name>
<feature type="domain" description="EGF-like" evidence="3">
    <location>
        <begin position="1025"/>
        <end position="1061"/>
    </location>
</feature>
<sequence>MDLLVLSLLLFFGVCAGQENSDAEACSTCSGGASIVDATARGSATTVYLPTNAVLHQFLNTTGMDPDSLVAAESEGLAAITSPDTNVFASVLIVPGSTDNSVMSMINQSESNLRGELSGRTQLMYNCTSAPTLWNLLEDVNVLNLTSLQLFDNDATADKILNFRDGDKNLVEEQRDIVALISIQVADCLAMQKSSIGRPVLGNSFFGAIFDSSPTYFYSLSSTVLKANSSFEGMDQCVLQLEMARASLAEVYPDCKIKFHATDLNNFVAVSSFGFVKDPSCTYKCGSSGADVDQCLASNGKGGWNVVQCQMQFYELHSDFDFECGDKTGPPYNMVAPLASQCYDCYETTSSCTSGYTTISGVGCCRKLSCVAMDSTQLAAPPLLTWNLEADARTITNPAFPIFDNGYCSDDTDPSSSCCRITCINCFLNISVLSFSADLDSYSSPKEYSTTTEVQLAGTSEMILKVFAPNGCVVETSDTVATIALSSSLGSGMPLEAQLTLDILKKLNMQPHRSDIEFGATNEIRSLSTGSVRSDQKFFDIQVNSKTSQDPTPTGVDIDLEVDVIPTVTVAINFFNAVAKIGVTTKLSLFTQLQSNIGFPDSRTNLSTKYLNEASMFQGGDCRLEHFMEYNGFAGYKDITVTLPTSLNVPDVATADSEPMLLSSSDSTSTNLVSGCISAVYNAQVKLFTRLDGATLLSDKKQTALKNILTWALGIPEVDPIFVSIVAVSSATGEISVQIAIPPSLSATYPTASLLETQLYKTARSSNFSALVSSYVGLDLASRCESGWKGTSCTRECSLSHCAVNSTVCNPLSGAVLSCDTCDDGWWGALCQTQCSSTNCSVGSVSCNVVTGAAISCRDCNDRWWPWPLCENQCSSRQCPIGSVSCHSSNGTALSCSSCYDGWWGTTCQTRCTSANCPIGSVSCDAVSGKPTLCSSCDRGWWRPTCQNQCAFAHCSVGSVSCDSNNGSVISCSSCDDGWWGPTCENRCSSTHCPTGTVSCDSATGEAISCSTCNDGSWGEKCEKQCSSPHCPVGSVSCDSVSGVASSCKDCNHGWWGTTCQTQCASEHCLVGSVNCNAMEGSVSYCDQCEEGWWGNSCESQCSSDHCPVGGEAISCGFCEETWWGKTCDQRCASDHCSVGSVSCDYATGVASSCSDCEDGYWGDMCENEIALPDHCTRARSRQDDGSPFRCLACEHGYWGPMCEYSCEIPLRCRTSRCVQDTGEITMCLLCNYGWHGRFCGSKLGKPWP</sequence>
<feature type="signal peptide" evidence="2">
    <location>
        <begin position="1"/>
        <end position="17"/>
    </location>
</feature>
<evidence type="ECO:0000256" key="2">
    <source>
        <dbReference type="SAM" id="SignalP"/>
    </source>
</evidence>
<dbReference type="InterPro" id="IPR042635">
    <property type="entry name" value="MEGF10/SREC1/2-like"/>
</dbReference>
<accession>G4YGE8</accession>
<feature type="domain" description="EGF-like" evidence="3">
    <location>
        <begin position="945"/>
        <end position="985"/>
    </location>
</feature>